<dbReference type="PANTHER" id="PTHR36427">
    <property type="entry name" value="54S RIBOSOMAL PROTEIN L1, MITOCHONDRIAL"/>
    <property type="match status" value="1"/>
</dbReference>
<reference evidence="4" key="1">
    <citation type="submission" date="2023-10" db="EMBL/GenBank/DDBJ databases">
        <authorList>
            <person name="Noh H."/>
        </authorList>
    </citation>
    <scope>NUCLEOTIDE SEQUENCE</scope>
    <source>
        <strain evidence="4">DUCC4014</strain>
    </source>
</reference>
<evidence type="ECO:0000313" key="5">
    <source>
        <dbReference type="Proteomes" id="UP000827549"/>
    </source>
</evidence>
<dbReference type="GO" id="GO:0005762">
    <property type="term" value="C:mitochondrial large ribosomal subunit"/>
    <property type="evidence" value="ECO:0007669"/>
    <property type="project" value="TreeGrafter"/>
</dbReference>
<dbReference type="PANTHER" id="PTHR36427:SF3">
    <property type="entry name" value="LARGE RIBOSOMAL SUBUNIT PROTEIN UL1M"/>
    <property type="match status" value="1"/>
</dbReference>
<dbReference type="AlphaFoldDB" id="A0AAF0Y8K0"/>
<dbReference type="InterPro" id="IPR028364">
    <property type="entry name" value="Ribosomal_uL1/biogenesis"/>
</dbReference>
<gene>
    <name evidence="4" type="primary">rplA</name>
    <name evidence="4" type="ORF">LOC62_04G005587</name>
</gene>
<evidence type="ECO:0000256" key="2">
    <source>
        <dbReference type="ARBA" id="ARBA00022980"/>
    </source>
</evidence>
<proteinExistence type="inferred from homology"/>
<dbReference type="InterPro" id="IPR016095">
    <property type="entry name" value="Ribosomal_uL1_3-a/b-sand"/>
</dbReference>
<evidence type="ECO:0000256" key="1">
    <source>
        <dbReference type="ARBA" id="ARBA00010531"/>
    </source>
</evidence>
<dbReference type="EMBL" id="CP086717">
    <property type="protein sequence ID" value="WOO82085.1"/>
    <property type="molecule type" value="Genomic_DNA"/>
</dbReference>
<dbReference type="Gene3D" id="3.30.190.20">
    <property type="match status" value="1"/>
</dbReference>
<dbReference type="RefSeq" id="XP_062628117.1">
    <property type="nucleotide sequence ID" value="XM_062772133.1"/>
</dbReference>
<name>A0AAF0Y8K0_9TREE</name>
<organism evidence="4 5">
    <name type="scientific">Vanrija pseudolonga</name>
    <dbReference type="NCBI Taxonomy" id="143232"/>
    <lineage>
        <taxon>Eukaryota</taxon>
        <taxon>Fungi</taxon>
        <taxon>Dikarya</taxon>
        <taxon>Basidiomycota</taxon>
        <taxon>Agaricomycotina</taxon>
        <taxon>Tremellomycetes</taxon>
        <taxon>Trichosporonales</taxon>
        <taxon>Trichosporonaceae</taxon>
        <taxon>Vanrija</taxon>
    </lineage>
</organism>
<comment type="similarity">
    <text evidence="1">Belongs to the universal ribosomal protein uL1 family.</text>
</comment>
<dbReference type="InterPro" id="IPR023674">
    <property type="entry name" value="Ribosomal_uL1-like"/>
</dbReference>
<evidence type="ECO:0000313" key="4">
    <source>
        <dbReference type="EMBL" id="WOO82085.1"/>
    </source>
</evidence>
<sequence length="276" mass="29055">MVAASSLTALRAMSAARSAGPSTIAAASRFISTSSPVAAKKKTKAKVPVKVQNPDALPVDEAIRILRALEVANPASAFSLEVLATPKPGSSFRGRVSLPIDPRKEADTIVVFVEQDTPAAKAALEAGAHYAGNEDLYPKILSGEIVPTKCLATSGVLPSVTRNLARFLGPKGLMPAAKRGTVADGDELGELVRNMAGTVEWKTDKWGYIRAPVARMSFGAPSISENVRAFVDSIKEASFNATSMDSAHTRVSRSAGIIHVRLETTHGPSIELNDVL</sequence>
<keyword evidence="5" id="KW-1185">Reference proteome</keyword>
<dbReference type="GO" id="GO:0003735">
    <property type="term" value="F:structural constituent of ribosome"/>
    <property type="evidence" value="ECO:0007669"/>
    <property type="project" value="TreeGrafter"/>
</dbReference>
<dbReference type="SUPFAM" id="SSF56808">
    <property type="entry name" value="Ribosomal protein L1"/>
    <property type="match status" value="1"/>
</dbReference>
<keyword evidence="2 4" id="KW-0689">Ribosomal protein</keyword>
<dbReference type="Gene3D" id="3.40.50.790">
    <property type="match status" value="1"/>
</dbReference>
<dbReference type="GeneID" id="87808816"/>
<dbReference type="Proteomes" id="UP000827549">
    <property type="component" value="Chromosome 4"/>
</dbReference>
<accession>A0AAF0Y8K0</accession>
<protein>
    <submittedName>
        <fullName evidence="4">50S ribosomal protein L1</fullName>
    </submittedName>
</protein>
<keyword evidence="3" id="KW-0687">Ribonucleoprotein</keyword>
<dbReference type="CDD" id="cd00403">
    <property type="entry name" value="Ribosomal_L1"/>
    <property type="match status" value="1"/>
</dbReference>
<evidence type="ECO:0000256" key="3">
    <source>
        <dbReference type="ARBA" id="ARBA00023274"/>
    </source>
</evidence>
<dbReference type="Pfam" id="PF00687">
    <property type="entry name" value="Ribosomal_L1"/>
    <property type="match status" value="1"/>
</dbReference>